<dbReference type="EMBL" id="JAJGAK010000002">
    <property type="protein sequence ID" value="MCC8363659.1"/>
    <property type="molecule type" value="Genomic_DNA"/>
</dbReference>
<name>A0ABS8JJ88_9GAMM</name>
<dbReference type="RefSeq" id="WP_230527305.1">
    <property type="nucleotide sequence ID" value="NZ_JAJGAK010000002.1"/>
</dbReference>
<dbReference type="Proteomes" id="UP001165293">
    <property type="component" value="Unassembled WGS sequence"/>
</dbReference>
<organism evidence="1 2">
    <name type="scientific">Noviluteimonas lactosilytica</name>
    <dbReference type="NCBI Taxonomy" id="2888523"/>
    <lineage>
        <taxon>Bacteria</taxon>
        <taxon>Pseudomonadati</taxon>
        <taxon>Pseudomonadota</taxon>
        <taxon>Gammaproteobacteria</taxon>
        <taxon>Lysobacterales</taxon>
        <taxon>Lysobacteraceae</taxon>
        <taxon>Noviluteimonas</taxon>
    </lineage>
</organism>
<dbReference type="SUPFAM" id="SSF102712">
    <property type="entry name" value="JAB1/MPN domain"/>
    <property type="match status" value="1"/>
</dbReference>
<keyword evidence="2" id="KW-1185">Reference proteome</keyword>
<protein>
    <recommendedName>
        <fullName evidence="3">JAB domain-containing protein</fullName>
    </recommendedName>
</protein>
<evidence type="ECO:0008006" key="3">
    <source>
        <dbReference type="Google" id="ProtNLM"/>
    </source>
</evidence>
<comment type="caution">
    <text evidence="1">The sequence shown here is derived from an EMBL/GenBank/DDBJ whole genome shotgun (WGS) entry which is preliminary data.</text>
</comment>
<reference evidence="1" key="1">
    <citation type="submission" date="2021-10" db="EMBL/GenBank/DDBJ databases">
        <authorList>
            <person name="Lyu M."/>
            <person name="Wang X."/>
            <person name="Meng X."/>
            <person name="Xu K."/>
        </authorList>
    </citation>
    <scope>NUCLEOTIDE SEQUENCE</scope>
    <source>
        <strain evidence="1">A6</strain>
    </source>
</reference>
<evidence type="ECO:0000313" key="2">
    <source>
        <dbReference type="Proteomes" id="UP001165293"/>
    </source>
</evidence>
<gene>
    <name evidence="1" type="ORF">LK996_11320</name>
</gene>
<accession>A0ABS8JJ88</accession>
<sequence>MAMLSAAGIACADPCDLDVPRFEPTLATVATSHPRSTRVPRTIEVELAGFATRAEAAKCFGRRYHELRRAEYITAIVQVGEGWGYLTPGKGGRNVRKVATAPLFEAYRAAGFRLFALAHTHPYGTPHFSDVDLAAMLKAGSGEFYMTNWRNETWRMDATMVSDQLEARAWRANERGVRRLARHLGFEGERVE</sequence>
<evidence type="ECO:0000313" key="1">
    <source>
        <dbReference type="EMBL" id="MCC8363659.1"/>
    </source>
</evidence>
<proteinExistence type="predicted"/>